<feature type="non-terminal residue" evidence="2">
    <location>
        <position position="359"/>
    </location>
</feature>
<keyword evidence="3" id="KW-1185">Reference proteome</keyword>
<feature type="region of interest" description="Disordered" evidence="1">
    <location>
        <begin position="243"/>
        <end position="274"/>
    </location>
</feature>
<sequence>MFTVRTTVFIKTRAHMNGNDLSKVYRSRHKGGRDRILGSRAFRWLRGLWKKRGREPSFKLIRMKRIPTSMLKYFEPYGERGDSDTKLPLTPKGGFHDINERPLEYRSVYHPTTTGYPRRERGPNLLGTAGCYVAYRPGAGRVPQRAFNDVSKEAEVNRNIMNSKTGGIASDGAPGRPDSRFVNQGFANNHPPGMTLRRGMAVRRNTAPKQPTLPKVEQESQGTCRESAGARTVKHRVGAPCSQPLAVVTPTPTPTISNGEQRPESPDARNMLPSQQRHRVIKFPKIATPSEGPAVMRPTPPAVPRSLSLRRQPGYRSLRQAATEMDRTGSTPLLSHLTRPSYVLTARSKSSGSSPRCWS</sequence>
<proteinExistence type="predicted"/>
<evidence type="ECO:0000256" key="1">
    <source>
        <dbReference type="SAM" id="MobiDB-lite"/>
    </source>
</evidence>
<dbReference type="RefSeq" id="XP_062664286.1">
    <property type="nucleotide sequence ID" value="XM_062807080.1"/>
</dbReference>
<reference evidence="2" key="2">
    <citation type="submission" date="2023-06" db="EMBL/GenBank/DDBJ databases">
        <authorList>
            <consortium name="Lawrence Berkeley National Laboratory"/>
            <person name="Haridas S."/>
            <person name="Hensen N."/>
            <person name="Bonometti L."/>
            <person name="Westerberg I."/>
            <person name="Brannstrom I.O."/>
            <person name="Guillou S."/>
            <person name="Cros-Aarteil S."/>
            <person name="Calhoun S."/>
            <person name="Kuo A."/>
            <person name="Mondo S."/>
            <person name="Pangilinan J."/>
            <person name="Riley R."/>
            <person name="Labutti K."/>
            <person name="Andreopoulos B."/>
            <person name="Lipzen A."/>
            <person name="Chen C."/>
            <person name="Yanf M."/>
            <person name="Daum C."/>
            <person name="Ng V."/>
            <person name="Clum A."/>
            <person name="Steindorff A."/>
            <person name="Ohm R."/>
            <person name="Martin F."/>
            <person name="Silar P."/>
            <person name="Natvig D."/>
            <person name="Lalanne C."/>
            <person name="Gautier V."/>
            <person name="Ament-Velasquez S.L."/>
            <person name="Kruys A."/>
            <person name="Hutchinson M.I."/>
            <person name="Powell A.J."/>
            <person name="Barry K."/>
            <person name="Miller A.N."/>
            <person name="Grigoriev I.V."/>
            <person name="Debuchy R."/>
            <person name="Gladieux P."/>
            <person name="Thoren M.H."/>
            <person name="Johannesson H."/>
        </authorList>
    </citation>
    <scope>NUCLEOTIDE SEQUENCE</scope>
    <source>
        <strain evidence="2">CBS 168.71</strain>
    </source>
</reference>
<comment type="caution">
    <text evidence="2">The sequence shown here is derived from an EMBL/GenBank/DDBJ whole genome shotgun (WGS) entry which is preliminary data.</text>
</comment>
<dbReference type="Proteomes" id="UP001278766">
    <property type="component" value="Unassembled WGS sequence"/>
</dbReference>
<gene>
    <name evidence="2" type="ORF">B0H64DRAFT_449240</name>
</gene>
<dbReference type="AlphaFoldDB" id="A0AAE0HQC2"/>
<organism evidence="2 3">
    <name type="scientific">Chaetomium fimeti</name>
    <dbReference type="NCBI Taxonomy" id="1854472"/>
    <lineage>
        <taxon>Eukaryota</taxon>
        <taxon>Fungi</taxon>
        <taxon>Dikarya</taxon>
        <taxon>Ascomycota</taxon>
        <taxon>Pezizomycotina</taxon>
        <taxon>Sordariomycetes</taxon>
        <taxon>Sordariomycetidae</taxon>
        <taxon>Sordariales</taxon>
        <taxon>Chaetomiaceae</taxon>
        <taxon>Chaetomium</taxon>
    </lineage>
</organism>
<reference evidence="2" key="1">
    <citation type="journal article" date="2023" name="Mol. Phylogenet. Evol.">
        <title>Genome-scale phylogeny and comparative genomics of the fungal order Sordariales.</title>
        <authorList>
            <person name="Hensen N."/>
            <person name="Bonometti L."/>
            <person name="Westerberg I."/>
            <person name="Brannstrom I.O."/>
            <person name="Guillou S."/>
            <person name="Cros-Aarteil S."/>
            <person name="Calhoun S."/>
            <person name="Haridas S."/>
            <person name="Kuo A."/>
            <person name="Mondo S."/>
            <person name="Pangilinan J."/>
            <person name="Riley R."/>
            <person name="LaButti K."/>
            <person name="Andreopoulos B."/>
            <person name="Lipzen A."/>
            <person name="Chen C."/>
            <person name="Yan M."/>
            <person name="Daum C."/>
            <person name="Ng V."/>
            <person name="Clum A."/>
            <person name="Steindorff A."/>
            <person name="Ohm R.A."/>
            <person name="Martin F."/>
            <person name="Silar P."/>
            <person name="Natvig D.O."/>
            <person name="Lalanne C."/>
            <person name="Gautier V."/>
            <person name="Ament-Velasquez S.L."/>
            <person name="Kruys A."/>
            <person name="Hutchinson M.I."/>
            <person name="Powell A.J."/>
            <person name="Barry K."/>
            <person name="Miller A.N."/>
            <person name="Grigoriev I.V."/>
            <person name="Debuchy R."/>
            <person name="Gladieux P."/>
            <person name="Hiltunen Thoren M."/>
            <person name="Johannesson H."/>
        </authorList>
    </citation>
    <scope>NUCLEOTIDE SEQUENCE</scope>
    <source>
        <strain evidence="2">CBS 168.71</strain>
    </source>
</reference>
<feature type="region of interest" description="Disordered" evidence="1">
    <location>
        <begin position="163"/>
        <end position="231"/>
    </location>
</feature>
<dbReference type="EMBL" id="JAUEPN010000001">
    <property type="protein sequence ID" value="KAK3300772.1"/>
    <property type="molecule type" value="Genomic_DNA"/>
</dbReference>
<accession>A0AAE0HQC2</accession>
<evidence type="ECO:0000313" key="2">
    <source>
        <dbReference type="EMBL" id="KAK3300772.1"/>
    </source>
</evidence>
<name>A0AAE0HQC2_9PEZI</name>
<evidence type="ECO:0000313" key="3">
    <source>
        <dbReference type="Proteomes" id="UP001278766"/>
    </source>
</evidence>
<protein>
    <submittedName>
        <fullName evidence="2">Uncharacterized protein</fullName>
    </submittedName>
</protein>
<dbReference type="GeneID" id="87844028"/>